<feature type="domain" description="SUF system FeS cluster assembly SufBD core" evidence="2">
    <location>
        <begin position="196"/>
        <end position="431"/>
    </location>
</feature>
<protein>
    <recommendedName>
        <fullName evidence="6">Fe-S cluster assembly protein SufD</fullName>
    </recommendedName>
</protein>
<dbReference type="InterPro" id="IPR045595">
    <property type="entry name" value="SufBD_N"/>
</dbReference>
<proteinExistence type="inferred from homology"/>
<organism evidence="4 5">
    <name type="scientific">Planktothrix tepida PCC 9214</name>
    <dbReference type="NCBI Taxonomy" id="671072"/>
    <lineage>
        <taxon>Bacteria</taxon>
        <taxon>Bacillati</taxon>
        <taxon>Cyanobacteriota</taxon>
        <taxon>Cyanophyceae</taxon>
        <taxon>Oscillatoriophycideae</taxon>
        <taxon>Oscillatoriales</taxon>
        <taxon>Microcoleaceae</taxon>
        <taxon>Planktothrix</taxon>
    </lineage>
</organism>
<gene>
    <name evidence="4" type="ORF">PL9214430210</name>
</gene>
<dbReference type="InterPro" id="IPR011542">
    <property type="entry name" value="SUF_FeS_clus_asmbl_SufD"/>
</dbReference>
<evidence type="ECO:0000313" key="4">
    <source>
        <dbReference type="EMBL" id="CUR32238.1"/>
    </source>
</evidence>
<evidence type="ECO:0000259" key="3">
    <source>
        <dbReference type="Pfam" id="PF19295"/>
    </source>
</evidence>
<comment type="similarity">
    <text evidence="1">Belongs to the iron-sulfur cluster assembly SufBD family.</text>
</comment>
<dbReference type="EMBL" id="CZDF01000148">
    <property type="protein sequence ID" value="CUR32238.1"/>
    <property type="molecule type" value="Genomic_DNA"/>
</dbReference>
<dbReference type="Pfam" id="PF19295">
    <property type="entry name" value="SufBD_N"/>
    <property type="match status" value="1"/>
</dbReference>
<dbReference type="NCBIfam" id="TIGR01981">
    <property type="entry name" value="sufD"/>
    <property type="match status" value="1"/>
</dbReference>
<evidence type="ECO:0000256" key="1">
    <source>
        <dbReference type="ARBA" id="ARBA00043967"/>
    </source>
</evidence>
<accession>A0A1J1LJ72</accession>
<dbReference type="STRING" id="671072.PL9214430210"/>
<keyword evidence="5" id="KW-1185">Reference proteome</keyword>
<dbReference type="SUPFAM" id="SSF101960">
    <property type="entry name" value="Stabilizer of iron transporter SufD"/>
    <property type="match status" value="1"/>
</dbReference>
<evidence type="ECO:0008006" key="6">
    <source>
        <dbReference type="Google" id="ProtNLM"/>
    </source>
</evidence>
<feature type="domain" description="SUF system FeS cluster assembly SufBD N-terminal" evidence="3">
    <location>
        <begin position="34"/>
        <end position="184"/>
    </location>
</feature>
<evidence type="ECO:0000259" key="2">
    <source>
        <dbReference type="Pfam" id="PF01458"/>
    </source>
</evidence>
<dbReference type="AlphaFoldDB" id="A0A1J1LJ72"/>
<dbReference type="InterPro" id="IPR055346">
    <property type="entry name" value="Fe-S_cluster_assembly_SufBD"/>
</dbReference>
<dbReference type="PANTHER" id="PTHR43575:SF1">
    <property type="entry name" value="PROTEIN ABCI7, CHLOROPLASTIC"/>
    <property type="match status" value="1"/>
</dbReference>
<dbReference type="GO" id="GO:0016226">
    <property type="term" value="P:iron-sulfur cluster assembly"/>
    <property type="evidence" value="ECO:0007669"/>
    <property type="project" value="InterPro"/>
</dbReference>
<dbReference type="Proteomes" id="UP000184315">
    <property type="component" value="Unassembled WGS sequence"/>
</dbReference>
<dbReference type="PANTHER" id="PTHR43575">
    <property type="entry name" value="PROTEIN ABCI7, CHLOROPLASTIC"/>
    <property type="match status" value="1"/>
</dbReference>
<name>A0A1J1LJ72_9CYAN</name>
<dbReference type="Pfam" id="PF01458">
    <property type="entry name" value="SUFBD_core"/>
    <property type="match status" value="1"/>
</dbReference>
<dbReference type="RefSeq" id="WP_072718986.1">
    <property type="nucleotide sequence ID" value="NZ_LN889796.1"/>
</dbReference>
<sequence length="459" mass="51413">MNNSTITEKQEVSYLNHLLEQIQSEVSQPSLQSSLASEVTLQLQNIRDHALTWVKELEIPTRQDEEWRFTDLSSLLEYQFQVAPFVQLQPEAIASLIVPEAEHKRIVFINGIYAPHLSDLQDIPDGVFIGNLAQLPEKLQENLPHYLSQQQGNQDVFATLNTTGFKDVAVVWVEKNKTIETPIHLLFIALPDNRPVINQPRALIVAETGSSSTVIEHYATAEVFGCSDQVKVQPYFTNAVTEIYLEENAEVNHTRLQRGAGTAFHIGKNVVFQGRNSRYTCHAVSLGAKLSRHNLEIYQRGEATETTLNGLTLIGSEQLADTHSAMMLNHQHGTFNQVHKCIIDHKAHGVFNGKVFVPQTAQFTNANQLSRNLLLSSKGRIDTKPQLEIVADNVKCSHGATVSQLEEDEVFYLRSRGLSELMSRHLLIDAFAAEILGKLPSETLKQVLSRCVSCRTEFS</sequence>
<dbReference type="InterPro" id="IPR037284">
    <property type="entry name" value="SUF_FeS_clus_asmbl_SufBD_sf"/>
</dbReference>
<reference evidence="5" key="1">
    <citation type="submission" date="2015-10" db="EMBL/GenBank/DDBJ databases">
        <authorList>
            <person name="Regsiter A."/>
            <person name="william w."/>
        </authorList>
    </citation>
    <scope>NUCLEOTIDE SEQUENCE [LARGE SCALE GENOMIC DNA]</scope>
</reference>
<evidence type="ECO:0000313" key="5">
    <source>
        <dbReference type="Proteomes" id="UP000184315"/>
    </source>
</evidence>
<dbReference type="OrthoDB" id="9803529at2"/>
<dbReference type="InterPro" id="IPR000825">
    <property type="entry name" value="SUF_FeS_clus_asmbl_SufBD_core"/>
</dbReference>